<name>A0A699ZQ92_HAELA</name>
<sequence>PEPELQAGEAVLIAGDFDHLPLTKIPGRNAPIVAEKVKGENVEHDTILVPWGTADIFFPTDFSALSRLYAAAAERVWGDKSGVGGTVASQHYRQGAVIRRYREMMRLTTLSSFNPIIDDFLNTQFFMGDSYGRQPHRPDVATPAQARTRTAGRTSQQLQQ</sequence>
<accession>A0A699ZQ92</accession>
<gene>
    <name evidence="2" type="ORF">HaLaN_14813</name>
</gene>
<comment type="caution">
    <text evidence="2">The sequence shown here is derived from an EMBL/GenBank/DDBJ whole genome shotgun (WGS) entry which is preliminary data.</text>
</comment>
<feature type="non-terminal residue" evidence="2">
    <location>
        <position position="1"/>
    </location>
</feature>
<proteinExistence type="predicted"/>
<evidence type="ECO:0000313" key="3">
    <source>
        <dbReference type="Proteomes" id="UP000485058"/>
    </source>
</evidence>
<evidence type="ECO:0000313" key="2">
    <source>
        <dbReference type="EMBL" id="GFH18072.1"/>
    </source>
</evidence>
<dbReference type="EMBL" id="BLLF01001244">
    <property type="protein sequence ID" value="GFH18072.1"/>
    <property type="molecule type" value="Genomic_DNA"/>
</dbReference>
<feature type="region of interest" description="Disordered" evidence="1">
    <location>
        <begin position="132"/>
        <end position="160"/>
    </location>
</feature>
<protein>
    <submittedName>
        <fullName evidence="2">Uncharacterized protein</fullName>
    </submittedName>
</protein>
<evidence type="ECO:0000256" key="1">
    <source>
        <dbReference type="SAM" id="MobiDB-lite"/>
    </source>
</evidence>
<dbReference type="AlphaFoldDB" id="A0A699ZQ92"/>
<feature type="compositionally biased region" description="Polar residues" evidence="1">
    <location>
        <begin position="145"/>
        <end position="160"/>
    </location>
</feature>
<reference evidence="2 3" key="1">
    <citation type="submission" date="2020-02" db="EMBL/GenBank/DDBJ databases">
        <title>Draft genome sequence of Haematococcus lacustris strain NIES-144.</title>
        <authorList>
            <person name="Morimoto D."/>
            <person name="Nakagawa S."/>
            <person name="Yoshida T."/>
            <person name="Sawayama S."/>
        </authorList>
    </citation>
    <scope>NUCLEOTIDE SEQUENCE [LARGE SCALE GENOMIC DNA]</scope>
    <source>
        <strain evidence="2 3">NIES-144</strain>
    </source>
</reference>
<keyword evidence="3" id="KW-1185">Reference proteome</keyword>
<dbReference type="Proteomes" id="UP000485058">
    <property type="component" value="Unassembled WGS sequence"/>
</dbReference>
<organism evidence="2 3">
    <name type="scientific">Haematococcus lacustris</name>
    <name type="common">Green alga</name>
    <name type="synonym">Haematococcus pluvialis</name>
    <dbReference type="NCBI Taxonomy" id="44745"/>
    <lineage>
        <taxon>Eukaryota</taxon>
        <taxon>Viridiplantae</taxon>
        <taxon>Chlorophyta</taxon>
        <taxon>core chlorophytes</taxon>
        <taxon>Chlorophyceae</taxon>
        <taxon>CS clade</taxon>
        <taxon>Chlamydomonadales</taxon>
        <taxon>Haematococcaceae</taxon>
        <taxon>Haematococcus</taxon>
    </lineage>
</organism>
<feature type="non-terminal residue" evidence="2">
    <location>
        <position position="160"/>
    </location>
</feature>